<dbReference type="GeneID" id="89934539"/>
<proteinExistence type="predicted"/>
<organism evidence="2 3">
    <name type="scientific">Canariomyces notabilis</name>
    <dbReference type="NCBI Taxonomy" id="2074819"/>
    <lineage>
        <taxon>Eukaryota</taxon>
        <taxon>Fungi</taxon>
        <taxon>Dikarya</taxon>
        <taxon>Ascomycota</taxon>
        <taxon>Pezizomycotina</taxon>
        <taxon>Sordariomycetes</taxon>
        <taxon>Sordariomycetidae</taxon>
        <taxon>Sordariales</taxon>
        <taxon>Chaetomiaceae</taxon>
        <taxon>Canariomyces</taxon>
    </lineage>
</organism>
<comment type="caution">
    <text evidence="2">The sequence shown here is derived from an EMBL/GenBank/DDBJ whole genome shotgun (WGS) entry which is preliminary data.</text>
</comment>
<reference evidence="2" key="1">
    <citation type="journal article" date="2023" name="Mol. Phylogenet. Evol.">
        <title>Genome-scale phylogeny and comparative genomics of the fungal order Sordariales.</title>
        <authorList>
            <person name="Hensen N."/>
            <person name="Bonometti L."/>
            <person name="Westerberg I."/>
            <person name="Brannstrom I.O."/>
            <person name="Guillou S."/>
            <person name="Cros-Aarteil S."/>
            <person name="Calhoun S."/>
            <person name="Haridas S."/>
            <person name="Kuo A."/>
            <person name="Mondo S."/>
            <person name="Pangilinan J."/>
            <person name="Riley R."/>
            <person name="LaButti K."/>
            <person name="Andreopoulos B."/>
            <person name="Lipzen A."/>
            <person name="Chen C."/>
            <person name="Yan M."/>
            <person name="Daum C."/>
            <person name="Ng V."/>
            <person name="Clum A."/>
            <person name="Steindorff A."/>
            <person name="Ohm R.A."/>
            <person name="Martin F."/>
            <person name="Silar P."/>
            <person name="Natvig D.O."/>
            <person name="Lalanne C."/>
            <person name="Gautier V."/>
            <person name="Ament-Velasquez S.L."/>
            <person name="Kruys A."/>
            <person name="Hutchinson M.I."/>
            <person name="Powell A.J."/>
            <person name="Barry K."/>
            <person name="Miller A.N."/>
            <person name="Grigoriev I.V."/>
            <person name="Debuchy R."/>
            <person name="Gladieux P."/>
            <person name="Hiltunen Thoren M."/>
            <person name="Johannesson H."/>
        </authorList>
    </citation>
    <scope>NUCLEOTIDE SEQUENCE</scope>
    <source>
        <strain evidence="2">CBS 508.74</strain>
    </source>
</reference>
<feature type="region of interest" description="Disordered" evidence="1">
    <location>
        <begin position="220"/>
        <end position="243"/>
    </location>
</feature>
<keyword evidence="3" id="KW-1185">Reference proteome</keyword>
<gene>
    <name evidence="2" type="ORF">N656DRAFT_642138</name>
</gene>
<dbReference type="RefSeq" id="XP_064670663.1">
    <property type="nucleotide sequence ID" value="XM_064810414.1"/>
</dbReference>
<evidence type="ECO:0000256" key="1">
    <source>
        <dbReference type="SAM" id="MobiDB-lite"/>
    </source>
</evidence>
<dbReference type="Proteomes" id="UP001302812">
    <property type="component" value="Unassembled WGS sequence"/>
</dbReference>
<protein>
    <submittedName>
        <fullName evidence="2">Uncharacterized protein</fullName>
    </submittedName>
</protein>
<feature type="compositionally biased region" description="Polar residues" evidence="1">
    <location>
        <begin position="220"/>
        <end position="229"/>
    </location>
</feature>
<dbReference type="EMBL" id="MU853340">
    <property type="protein sequence ID" value="KAK4113093.1"/>
    <property type="molecule type" value="Genomic_DNA"/>
</dbReference>
<dbReference type="AlphaFoldDB" id="A0AAN6YTH1"/>
<evidence type="ECO:0000313" key="3">
    <source>
        <dbReference type="Proteomes" id="UP001302812"/>
    </source>
</evidence>
<reference evidence="2" key="2">
    <citation type="submission" date="2023-05" db="EMBL/GenBank/DDBJ databases">
        <authorList>
            <consortium name="Lawrence Berkeley National Laboratory"/>
            <person name="Steindorff A."/>
            <person name="Hensen N."/>
            <person name="Bonometti L."/>
            <person name="Westerberg I."/>
            <person name="Brannstrom I.O."/>
            <person name="Guillou S."/>
            <person name="Cros-Aarteil S."/>
            <person name="Calhoun S."/>
            <person name="Haridas S."/>
            <person name="Kuo A."/>
            <person name="Mondo S."/>
            <person name="Pangilinan J."/>
            <person name="Riley R."/>
            <person name="Labutti K."/>
            <person name="Andreopoulos B."/>
            <person name="Lipzen A."/>
            <person name="Chen C."/>
            <person name="Yanf M."/>
            <person name="Daum C."/>
            <person name="Ng V."/>
            <person name="Clum A."/>
            <person name="Ohm R."/>
            <person name="Martin F."/>
            <person name="Silar P."/>
            <person name="Natvig D."/>
            <person name="Lalanne C."/>
            <person name="Gautier V."/>
            <person name="Ament-Velasquez S.L."/>
            <person name="Kruys A."/>
            <person name="Hutchinson M.I."/>
            <person name="Powell A.J."/>
            <person name="Barry K."/>
            <person name="Miller A.N."/>
            <person name="Grigoriev I.V."/>
            <person name="Debuchy R."/>
            <person name="Gladieux P."/>
            <person name="Thoren M.H."/>
            <person name="Johannesson H."/>
        </authorList>
    </citation>
    <scope>NUCLEOTIDE SEQUENCE</scope>
    <source>
        <strain evidence="2">CBS 508.74</strain>
    </source>
</reference>
<name>A0AAN6YTH1_9PEZI</name>
<accession>A0AAN6YTH1</accession>
<evidence type="ECO:0000313" key="2">
    <source>
        <dbReference type="EMBL" id="KAK4113093.1"/>
    </source>
</evidence>
<sequence length="281" mass="31349">MSLNILVPQFLLPHSSVRLARFTTSIDYPHQNYHDPSYAETPKPAVSPRESYIGLDRRSSNTSFGSALTSLMSAGFSKRAKTQVQVKADCVTTYTLENSDEWFSEAMGMSATRSWVERAVDRGHDIYMIVGFHTVTNACITHGFIRERGAGGQINVPVGLSLAAVGAIVPLGNIIDPSAGGNSHRLDDTRSFFMAPGEQICAFQYRKVRHRWLSSNSIDTSRLSKSPRWSSVERGRDEEDGEDDIIEVEAIPVEELEGRWQRQEVLGGEILLIRMEEGREE</sequence>